<dbReference type="Proteomes" id="UP000321301">
    <property type="component" value="Unassembled WGS sequence"/>
</dbReference>
<keyword evidence="3" id="KW-1185">Reference proteome</keyword>
<organism evidence="2 3">
    <name type="scientific">Cyclobacterium qasimii</name>
    <dbReference type="NCBI Taxonomy" id="1350429"/>
    <lineage>
        <taxon>Bacteria</taxon>
        <taxon>Pseudomonadati</taxon>
        <taxon>Bacteroidota</taxon>
        <taxon>Cytophagia</taxon>
        <taxon>Cytophagales</taxon>
        <taxon>Cyclobacteriaceae</taxon>
        <taxon>Cyclobacterium</taxon>
    </lineage>
</organism>
<dbReference type="RefSeq" id="WP_146947398.1">
    <property type="nucleotide sequence ID" value="NZ_BJYV01000004.1"/>
</dbReference>
<feature type="signal peptide" evidence="1">
    <location>
        <begin position="1"/>
        <end position="19"/>
    </location>
</feature>
<name>A0A512C9F6_9BACT</name>
<sequence>MKNIILIIFAVCFSTTIYAQEAKNQETLFNKKVDLTKIGFMVSPGFNFTEIAGESATFYQLKAGVVFWDKLTIGGYYSEAINDVRPANLLVDYPRANIEMSAAGGFIEYSLYTNKLLHLTIPVAIGSMEMEGDDYNPQDINEGESRTMYVEPAVQAEVNLHKYVRLHAGLGYRIMGDPNYSEGIIPRADDALSFQVGLKFGLFQIKK</sequence>
<dbReference type="AlphaFoldDB" id="A0A512C9F6"/>
<evidence type="ECO:0000256" key="1">
    <source>
        <dbReference type="SAM" id="SignalP"/>
    </source>
</evidence>
<protein>
    <recommendedName>
        <fullName evidence="4">Outer membrane protein beta-barrel domain-containing protein</fullName>
    </recommendedName>
</protein>
<evidence type="ECO:0008006" key="4">
    <source>
        <dbReference type="Google" id="ProtNLM"/>
    </source>
</evidence>
<reference evidence="2 3" key="1">
    <citation type="submission" date="2019-07" db="EMBL/GenBank/DDBJ databases">
        <title>Whole genome shotgun sequence of Cyclobacterium qasimii NBRC 106168.</title>
        <authorList>
            <person name="Hosoyama A."/>
            <person name="Uohara A."/>
            <person name="Ohji S."/>
            <person name="Ichikawa N."/>
        </authorList>
    </citation>
    <scope>NUCLEOTIDE SEQUENCE [LARGE SCALE GENOMIC DNA]</scope>
    <source>
        <strain evidence="2 3">NBRC 106168</strain>
    </source>
</reference>
<accession>A0A512C9F6</accession>
<gene>
    <name evidence="2" type="ORF">CQA01_13700</name>
</gene>
<proteinExistence type="predicted"/>
<evidence type="ECO:0000313" key="3">
    <source>
        <dbReference type="Proteomes" id="UP000321301"/>
    </source>
</evidence>
<dbReference type="EMBL" id="BJYV01000004">
    <property type="protein sequence ID" value="GEO20836.1"/>
    <property type="molecule type" value="Genomic_DNA"/>
</dbReference>
<comment type="caution">
    <text evidence="2">The sequence shown here is derived from an EMBL/GenBank/DDBJ whole genome shotgun (WGS) entry which is preliminary data.</text>
</comment>
<keyword evidence="1" id="KW-0732">Signal</keyword>
<feature type="chain" id="PRO_5021898244" description="Outer membrane protein beta-barrel domain-containing protein" evidence="1">
    <location>
        <begin position="20"/>
        <end position="207"/>
    </location>
</feature>
<evidence type="ECO:0000313" key="2">
    <source>
        <dbReference type="EMBL" id="GEO20836.1"/>
    </source>
</evidence>